<dbReference type="Pfam" id="PF00059">
    <property type="entry name" value="Lectin_C"/>
    <property type="match status" value="1"/>
</dbReference>
<dbReference type="SMART" id="SM00034">
    <property type="entry name" value="CLECT"/>
    <property type="match status" value="1"/>
</dbReference>
<dbReference type="VEuPathDB" id="VectorBase:AATE003881"/>
<protein>
    <submittedName>
        <fullName evidence="1">Uncharacterized protein</fullName>
    </submittedName>
</protein>
<dbReference type="SUPFAM" id="SSF56436">
    <property type="entry name" value="C-type lectin-like"/>
    <property type="match status" value="1"/>
</dbReference>
<dbReference type="InterPro" id="IPR016187">
    <property type="entry name" value="CTDL_fold"/>
</dbReference>
<dbReference type="AlphaFoldDB" id="A0A182IR40"/>
<dbReference type="CDD" id="cd00037">
    <property type="entry name" value="CLECT"/>
    <property type="match status" value="1"/>
</dbReference>
<proteinExistence type="predicted"/>
<organism evidence="1">
    <name type="scientific">Anopheles atroparvus</name>
    <name type="common">European mosquito</name>
    <dbReference type="NCBI Taxonomy" id="41427"/>
    <lineage>
        <taxon>Eukaryota</taxon>
        <taxon>Metazoa</taxon>
        <taxon>Ecdysozoa</taxon>
        <taxon>Arthropoda</taxon>
        <taxon>Hexapoda</taxon>
        <taxon>Insecta</taxon>
        <taxon>Pterygota</taxon>
        <taxon>Neoptera</taxon>
        <taxon>Endopterygota</taxon>
        <taxon>Diptera</taxon>
        <taxon>Nematocera</taxon>
        <taxon>Culicoidea</taxon>
        <taxon>Culicidae</taxon>
        <taxon>Anophelinae</taxon>
        <taxon>Anopheles</taxon>
    </lineage>
</organism>
<accession>A0A182IR40</accession>
<dbReference type="InterPro" id="IPR016186">
    <property type="entry name" value="C-type_lectin-like/link_sf"/>
</dbReference>
<sequence>MATRSVPRISLLLVALLLVQSIAARTVNDILSANGCVCPCKPVEVKEYYIPISRTSDWFGAVAYCRSVDMEMAEVLNAAEAEALRETIAEEFDPDTEFYWIGANDLGLQARYNWALTGRPVTYTNWAPGEPNNARVEGDERPMERCVAVGKATLEWNDFLCKQEKKFVCQKFQDD</sequence>
<dbReference type="PROSITE" id="PS50041">
    <property type="entry name" value="C_TYPE_LECTIN_2"/>
    <property type="match status" value="1"/>
</dbReference>
<dbReference type="STRING" id="41427.A0A182IR40"/>
<dbReference type="InterPro" id="IPR050111">
    <property type="entry name" value="C-type_lectin/snaclec_domain"/>
</dbReference>
<dbReference type="EnsemblMetazoa" id="AATE003881-RA">
    <property type="protein sequence ID" value="AATE003881-PA.1"/>
    <property type="gene ID" value="AATE003881"/>
</dbReference>
<name>A0A182IR40_ANOAO</name>
<dbReference type="PANTHER" id="PTHR22803">
    <property type="entry name" value="MANNOSE, PHOSPHOLIPASE, LECTIN RECEPTOR RELATED"/>
    <property type="match status" value="1"/>
</dbReference>
<evidence type="ECO:0000313" key="1">
    <source>
        <dbReference type="EnsemblMetazoa" id="AATE003881-PA.1"/>
    </source>
</evidence>
<dbReference type="Gene3D" id="3.10.100.10">
    <property type="entry name" value="Mannose-Binding Protein A, subunit A"/>
    <property type="match status" value="1"/>
</dbReference>
<reference evidence="1" key="1">
    <citation type="submission" date="2022-08" db="UniProtKB">
        <authorList>
            <consortium name="EnsemblMetazoa"/>
        </authorList>
    </citation>
    <scope>IDENTIFICATION</scope>
    <source>
        <strain evidence="1">EBRO</strain>
    </source>
</reference>
<dbReference type="InterPro" id="IPR001304">
    <property type="entry name" value="C-type_lectin-like"/>
</dbReference>